<dbReference type="Gene3D" id="3.40.190.10">
    <property type="entry name" value="Periplasmic binding protein-like II"/>
    <property type="match status" value="1"/>
</dbReference>
<reference evidence="3 4" key="1">
    <citation type="submission" date="2016-10" db="EMBL/GenBank/DDBJ databases">
        <title>Draft Genome sequence of Roseomonas sp. strain M3.</title>
        <authorList>
            <person name="Subhash Y."/>
            <person name="Lee S."/>
        </authorList>
    </citation>
    <scope>NUCLEOTIDE SEQUENCE [LARGE SCALE GENOMIC DNA]</scope>
    <source>
        <strain evidence="3 4">M3</strain>
    </source>
</reference>
<keyword evidence="2" id="KW-0732">Signal</keyword>
<feature type="chain" id="PRO_5013273814" description="ABC transporter substrate-binding protein" evidence="2">
    <location>
        <begin position="25"/>
        <end position="322"/>
    </location>
</feature>
<sequence length="322" mass="33914">MPDITRRALLGAAAALPLARPALAAWPEQPIRVIVPWNAGGLADIVIRALSGPMSGPLGQPVVIENRPGANGAVGTQAVARANPDGHTLILANAETHAINPLIYPKLPYNPVTDFTPVTLFARGPFALIIRPGLGVEDFAGFLAKVRAEPGKLTFASWGIGSTPHLAMEGLLKQNNLQMLHVPFTGAAPASTAIVSGQVDAMFLNAGPAEAVSRDGKVRILALGASERLSTLPNTPTLAELGQPIEAGNWFGLLGPAKMSPAIAERIAVVVAEQLKPAPMRDIFRTQAAVPTTTTPDEMRKFIADDTARWSSVVKDLNIRLD</sequence>
<dbReference type="PIRSF" id="PIRSF017082">
    <property type="entry name" value="YflP"/>
    <property type="match status" value="1"/>
</dbReference>
<dbReference type="CDD" id="cd07012">
    <property type="entry name" value="PBP2_Bug_TTT"/>
    <property type="match status" value="1"/>
</dbReference>
<accession>A0A1V2GVL0</accession>
<proteinExistence type="inferred from homology"/>
<comment type="similarity">
    <text evidence="1">Belongs to the UPF0065 (bug) family.</text>
</comment>
<dbReference type="OrthoDB" id="7250109at2"/>
<dbReference type="PANTHER" id="PTHR42928">
    <property type="entry name" value="TRICARBOXYLATE-BINDING PROTEIN"/>
    <property type="match status" value="1"/>
</dbReference>
<evidence type="ECO:0008006" key="5">
    <source>
        <dbReference type="Google" id="ProtNLM"/>
    </source>
</evidence>
<dbReference type="Proteomes" id="UP000188879">
    <property type="component" value="Unassembled WGS sequence"/>
</dbReference>
<dbReference type="EMBL" id="MLCO01000486">
    <property type="protein sequence ID" value="ONG43033.1"/>
    <property type="molecule type" value="Genomic_DNA"/>
</dbReference>
<comment type="caution">
    <text evidence="3">The sequence shown here is derived from an EMBL/GenBank/DDBJ whole genome shotgun (WGS) entry which is preliminary data.</text>
</comment>
<protein>
    <recommendedName>
        <fullName evidence="5">ABC transporter substrate-binding protein</fullName>
    </recommendedName>
</protein>
<dbReference type="SUPFAM" id="SSF53850">
    <property type="entry name" value="Periplasmic binding protein-like II"/>
    <property type="match status" value="1"/>
</dbReference>
<evidence type="ECO:0000256" key="1">
    <source>
        <dbReference type="ARBA" id="ARBA00006987"/>
    </source>
</evidence>
<dbReference type="InterPro" id="IPR005064">
    <property type="entry name" value="BUG"/>
</dbReference>
<dbReference type="PANTHER" id="PTHR42928:SF5">
    <property type="entry name" value="BLR1237 PROTEIN"/>
    <property type="match status" value="1"/>
</dbReference>
<gene>
    <name evidence="3" type="ORF">BKE38_28975</name>
</gene>
<evidence type="ECO:0000256" key="2">
    <source>
        <dbReference type="SAM" id="SignalP"/>
    </source>
</evidence>
<dbReference type="InterPro" id="IPR042100">
    <property type="entry name" value="Bug_dom1"/>
</dbReference>
<dbReference type="Pfam" id="PF03401">
    <property type="entry name" value="TctC"/>
    <property type="match status" value="1"/>
</dbReference>
<feature type="signal peptide" evidence="2">
    <location>
        <begin position="1"/>
        <end position="24"/>
    </location>
</feature>
<dbReference type="AlphaFoldDB" id="A0A1V2GVL0"/>
<evidence type="ECO:0000313" key="4">
    <source>
        <dbReference type="Proteomes" id="UP000188879"/>
    </source>
</evidence>
<dbReference type="RefSeq" id="WP_076960634.1">
    <property type="nucleotide sequence ID" value="NZ_MLCO01000486.1"/>
</dbReference>
<evidence type="ECO:0000313" key="3">
    <source>
        <dbReference type="EMBL" id="ONG43033.1"/>
    </source>
</evidence>
<name>A0A1V2GVL0_9PROT</name>
<organism evidence="3 4">
    <name type="scientific">Teichococcus deserti</name>
    <dbReference type="NCBI Taxonomy" id="1817963"/>
    <lineage>
        <taxon>Bacteria</taxon>
        <taxon>Pseudomonadati</taxon>
        <taxon>Pseudomonadota</taxon>
        <taxon>Alphaproteobacteria</taxon>
        <taxon>Acetobacterales</taxon>
        <taxon>Roseomonadaceae</taxon>
        <taxon>Roseomonas</taxon>
    </lineage>
</organism>
<dbReference type="Gene3D" id="3.40.190.150">
    <property type="entry name" value="Bordetella uptake gene, domain 1"/>
    <property type="match status" value="1"/>
</dbReference>
<keyword evidence="4" id="KW-1185">Reference proteome</keyword>